<dbReference type="InterPro" id="IPR002751">
    <property type="entry name" value="CbiM/NikMN"/>
</dbReference>
<evidence type="ECO:0000256" key="4">
    <source>
        <dbReference type="ARBA" id="ARBA00022692"/>
    </source>
</evidence>
<evidence type="ECO:0000313" key="9">
    <source>
        <dbReference type="Proteomes" id="UP000217944"/>
    </source>
</evidence>
<keyword evidence="6 7" id="KW-0472">Membrane</keyword>
<gene>
    <name evidence="8" type="ORF">LNAT_P0836</name>
</gene>
<dbReference type="OrthoDB" id="9792317at2"/>
<feature type="transmembrane region" description="Helical" evidence="7">
    <location>
        <begin position="137"/>
        <end position="162"/>
    </location>
</feature>
<keyword evidence="5 7" id="KW-1133">Transmembrane helix</keyword>
<reference evidence="8 9" key="1">
    <citation type="journal article" date="2017" name="Syst. Appl. Microbiol.">
        <title>Lebetimonas natsushimae sp. nov., a novel strictly anaerobic, moderately thermophilic chemoautotroph isolated from a deep-sea hydrothermal vent polychaete nest in the Mid-Okinawa Trough.</title>
        <authorList>
            <person name="Nagata R."/>
            <person name="Takaki Y."/>
            <person name="Tame A."/>
            <person name="Nunoura T."/>
            <person name="Muto H."/>
            <person name="Mino S."/>
            <person name="Sawayama S."/>
            <person name="Takai K."/>
            <person name="Nakagawa S."/>
        </authorList>
    </citation>
    <scope>NUCLEOTIDE SEQUENCE [LARGE SCALE GENOMIC DNA]</scope>
    <source>
        <strain evidence="8 9">HS1857</strain>
    </source>
</reference>
<dbReference type="GO" id="GO:0005886">
    <property type="term" value="C:plasma membrane"/>
    <property type="evidence" value="ECO:0007669"/>
    <property type="project" value="UniProtKB-SubCell"/>
</dbReference>
<feature type="transmembrane region" description="Helical" evidence="7">
    <location>
        <begin position="72"/>
        <end position="97"/>
    </location>
</feature>
<evidence type="ECO:0000256" key="5">
    <source>
        <dbReference type="ARBA" id="ARBA00022989"/>
    </source>
</evidence>
<dbReference type="AlphaFoldDB" id="A0A292YEF2"/>
<evidence type="ECO:0000313" key="8">
    <source>
        <dbReference type="EMBL" id="GAX87540.1"/>
    </source>
</evidence>
<protein>
    <submittedName>
        <fullName evidence="8">Cobalt/nickel transport system permease protein</fullName>
    </submittedName>
</protein>
<keyword evidence="9" id="KW-1185">Reference proteome</keyword>
<comment type="caution">
    <text evidence="8">The sequence shown here is derived from an EMBL/GenBank/DDBJ whole genome shotgun (WGS) entry which is preliminary data.</text>
</comment>
<dbReference type="NCBIfam" id="NF008873">
    <property type="entry name" value="PRK11909.1"/>
    <property type="match status" value="1"/>
</dbReference>
<sequence>MHIPDGYLSPATVAVSYAVMVPLWAYGFKKLKEKLDEKTLPLLGTLSALSFLIMMFNVPVPGGTSGHAIGTSLLSIMFGPWVAFISVSFVLLIQAVVFGDGGISTWAVNSFDMAFVAAFVAYYVFKSLKDKTRFAPFIAGYISINIAALSDSLILGIQPLFWHTADGHPLYFPFGLSVAIPAMMAAHLGVFGVIEGVFTQIVYSFLKKRAKEAKI</sequence>
<evidence type="ECO:0000256" key="7">
    <source>
        <dbReference type="SAM" id="Phobius"/>
    </source>
</evidence>
<dbReference type="GO" id="GO:0000041">
    <property type="term" value="P:transition metal ion transport"/>
    <property type="evidence" value="ECO:0007669"/>
    <property type="project" value="InterPro"/>
</dbReference>
<keyword evidence="2" id="KW-0813">Transport</keyword>
<feature type="transmembrane region" description="Helical" evidence="7">
    <location>
        <begin position="7"/>
        <end position="28"/>
    </location>
</feature>
<feature type="transmembrane region" description="Helical" evidence="7">
    <location>
        <begin position="103"/>
        <end position="125"/>
    </location>
</feature>
<evidence type="ECO:0000256" key="2">
    <source>
        <dbReference type="ARBA" id="ARBA00022448"/>
    </source>
</evidence>
<feature type="transmembrane region" description="Helical" evidence="7">
    <location>
        <begin position="182"/>
        <end position="206"/>
    </location>
</feature>
<dbReference type="RefSeq" id="WP_096258668.1">
    <property type="nucleotide sequence ID" value="NZ_BDME01000001.1"/>
</dbReference>
<accession>A0A292YEF2</accession>
<dbReference type="Pfam" id="PF01891">
    <property type="entry name" value="CbiM"/>
    <property type="match status" value="1"/>
</dbReference>
<dbReference type="PANTHER" id="PTHR34229">
    <property type="entry name" value="METAL TRANSPORT PROTEIN HI_1621-RELATED"/>
    <property type="match status" value="1"/>
</dbReference>
<evidence type="ECO:0000256" key="6">
    <source>
        <dbReference type="ARBA" id="ARBA00023136"/>
    </source>
</evidence>
<evidence type="ECO:0000256" key="3">
    <source>
        <dbReference type="ARBA" id="ARBA00022475"/>
    </source>
</evidence>
<proteinExistence type="predicted"/>
<organism evidence="8 9">
    <name type="scientific">Lebetimonas natsushimae</name>
    <dbReference type="NCBI Taxonomy" id="1936991"/>
    <lineage>
        <taxon>Bacteria</taxon>
        <taxon>Pseudomonadati</taxon>
        <taxon>Campylobacterota</taxon>
        <taxon>Epsilonproteobacteria</taxon>
        <taxon>Nautiliales</taxon>
        <taxon>Nautiliaceae</taxon>
        <taxon>Lebetimonas</taxon>
    </lineage>
</organism>
<keyword evidence="3" id="KW-1003">Cell membrane</keyword>
<feature type="transmembrane region" description="Helical" evidence="7">
    <location>
        <begin position="40"/>
        <end position="60"/>
    </location>
</feature>
<name>A0A292YEF2_9BACT</name>
<dbReference type="PANTHER" id="PTHR34229:SF1">
    <property type="entry name" value="METAL TRANSPORT PROTEIN HI_1621-RELATED"/>
    <property type="match status" value="1"/>
</dbReference>
<comment type="subcellular location">
    <subcellularLocation>
        <location evidence="1">Cell membrane</location>
        <topology evidence="1">Multi-pass membrane protein</topology>
    </subcellularLocation>
</comment>
<evidence type="ECO:0000256" key="1">
    <source>
        <dbReference type="ARBA" id="ARBA00004651"/>
    </source>
</evidence>
<dbReference type="EMBL" id="BDME01000001">
    <property type="protein sequence ID" value="GAX87540.1"/>
    <property type="molecule type" value="Genomic_DNA"/>
</dbReference>
<keyword evidence="4 7" id="KW-0812">Transmembrane</keyword>
<dbReference type="Proteomes" id="UP000217944">
    <property type="component" value="Unassembled WGS sequence"/>
</dbReference>
<dbReference type="Gene3D" id="1.10.1760.20">
    <property type="match status" value="1"/>
</dbReference>